<dbReference type="InterPro" id="IPR043700">
    <property type="entry name" value="DSD"/>
</dbReference>
<feature type="binding site" evidence="2">
    <location>
        <position position="246"/>
    </location>
    <ligand>
        <name>a divalent metal cation</name>
        <dbReference type="ChEBI" id="CHEBI:60240"/>
        <note>catalytic</note>
    </ligand>
</feature>
<dbReference type="Gene3D" id="3.20.20.150">
    <property type="entry name" value="Divalent-metal-dependent TIM barrel enzymes"/>
    <property type="match status" value="1"/>
</dbReference>
<feature type="binding site" evidence="2">
    <location>
        <position position="515"/>
    </location>
    <ligand>
        <name>Mg(2+)</name>
        <dbReference type="ChEBI" id="CHEBI:18420"/>
    </ligand>
</feature>
<feature type="binding site" evidence="2">
    <location>
        <position position="592"/>
    </location>
    <ligand>
        <name>Mg(2+)</name>
        <dbReference type="ChEBI" id="CHEBI:18420"/>
    </ligand>
</feature>
<proteinExistence type="inferred from homology"/>
<dbReference type="RefSeq" id="WP_037460715.1">
    <property type="nucleotide sequence ID" value="NZ_AVFL01000043.1"/>
</dbReference>
<dbReference type="InterPro" id="IPR013022">
    <property type="entry name" value="Xyl_isomerase-like_TIM-brl"/>
</dbReference>
<evidence type="ECO:0000313" key="5">
    <source>
        <dbReference type="Proteomes" id="UP000019486"/>
    </source>
</evidence>
<dbReference type="EC" id="4.2.1.118" evidence="2"/>
<comment type="function">
    <text evidence="2">Catalyzes the conversion of 3-dehydroshikimate to protocatechuate (3,4-dihydroxybenzoate), a common intermediate of quinate and shikimate degradation pathways.</text>
</comment>
<dbReference type="STRING" id="1385369.N825_26805"/>
<keyword evidence="1 2" id="KW-0479">Metal-binding</keyword>
<dbReference type="Pfam" id="PF01261">
    <property type="entry name" value="AP_endonuc_2"/>
    <property type="match status" value="1"/>
</dbReference>
<feature type="binding site" evidence="2">
    <location>
        <position position="437"/>
    </location>
    <ligand>
        <name>Mg(2+)</name>
        <dbReference type="ChEBI" id="CHEBI:18420"/>
    </ligand>
</feature>
<organism evidence="4 5">
    <name type="scientific">Skermanella stibiiresistens SB22</name>
    <dbReference type="NCBI Taxonomy" id="1385369"/>
    <lineage>
        <taxon>Bacteria</taxon>
        <taxon>Pseudomonadati</taxon>
        <taxon>Pseudomonadota</taxon>
        <taxon>Alphaproteobacteria</taxon>
        <taxon>Rhodospirillales</taxon>
        <taxon>Azospirillaceae</taxon>
        <taxon>Skermanella</taxon>
    </lineage>
</organism>
<comment type="catalytic activity">
    <reaction evidence="2">
        <text>3-dehydroshikimate = 3,4-dihydroxybenzoate + H2O</text>
        <dbReference type="Rhea" id="RHEA:24848"/>
        <dbReference type="ChEBI" id="CHEBI:15377"/>
        <dbReference type="ChEBI" id="CHEBI:16630"/>
        <dbReference type="ChEBI" id="CHEBI:36241"/>
        <dbReference type="EC" id="4.2.1.118"/>
    </reaction>
</comment>
<feature type="binding site" evidence="2">
    <location>
        <position position="172"/>
    </location>
    <ligand>
        <name>a divalent metal cation</name>
        <dbReference type="ChEBI" id="CHEBI:60240"/>
        <note>catalytic</note>
    </ligand>
</feature>
<keyword evidence="2" id="KW-0456">Lyase</keyword>
<comment type="cofactor">
    <cofactor evidence="2">
        <name>a divalent metal cation</name>
        <dbReference type="ChEBI" id="CHEBI:60240"/>
    </cofactor>
</comment>
<dbReference type="PANTHER" id="PTHR12110:SF21">
    <property type="entry name" value="XYLOSE ISOMERASE-LIKE TIM BARREL DOMAIN-CONTAINING PROTEIN"/>
    <property type="match status" value="1"/>
</dbReference>
<dbReference type="SUPFAM" id="SSF51658">
    <property type="entry name" value="Xylose isomerase-like"/>
    <property type="match status" value="1"/>
</dbReference>
<dbReference type="GO" id="GO:0046872">
    <property type="term" value="F:metal ion binding"/>
    <property type="evidence" value="ECO:0007669"/>
    <property type="project" value="UniProtKB-UniRule"/>
</dbReference>
<dbReference type="EMBL" id="AVFL01000043">
    <property type="protein sequence ID" value="EWY36448.1"/>
    <property type="molecule type" value="Genomic_DNA"/>
</dbReference>
<name>W9GY90_9PROT</name>
<dbReference type="HAMAP" id="MF_02238">
    <property type="entry name" value="DSD"/>
    <property type="match status" value="1"/>
</dbReference>
<dbReference type="Pfam" id="PF14696">
    <property type="entry name" value="Glyoxalase_5"/>
    <property type="match status" value="1"/>
</dbReference>
<dbReference type="InterPro" id="IPR037523">
    <property type="entry name" value="VOC_core"/>
</dbReference>
<evidence type="ECO:0000313" key="4">
    <source>
        <dbReference type="EMBL" id="EWY36448.1"/>
    </source>
</evidence>
<dbReference type="PROSITE" id="PS51819">
    <property type="entry name" value="VOC"/>
    <property type="match status" value="2"/>
</dbReference>
<dbReference type="Pfam" id="PF00903">
    <property type="entry name" value="Glyoxalase"/>
    <property type="match status" value="1"/>
</dbReference>
<accession>W9GY90</accession>
<dbReference type="PANTHER" id="PTHR12110">
    <property type="entry name" value="HYDROXYPYRUVATE ISOMERASE"/>
    <property type="match status" value="1"/>
</dbReference>
<gene>
    <name evidence="4" type="ORF">N825_26805</name>
</gene>
<dbReference type="GO" id="GO:0046565">
    <property type="term" value="F:3-dehydroshikimate dehydratase activity"/>
    <property type="evidence" value="ECO:0007669"/>
    <property type="project" value="UniProtKB-UniRule"/>
</dbReference>
<protein>
    <recommendedName>
        <fullName evidence="2">3-dehydroshikimate dehydratase</fullName>
        <shortName evidence="2">DSD</shortName>
        <ecNumber evidence="2">4.2.1.118</ecNumber>
    </recommendedName>
</protein>
<dbReference type="Proteomes" id="UP000019486">
    <property type="component" value="Unassembled WGS sequence"/>
</dbReference>
<evidence type="ECO:0000256" key="1">
    <source>
        <dbReference type="ARBA" id="ARBA00022723"/>
    </source>
</evidence>
<dbReference type="AlphaFoldDB" id="W9GY90"/>
<dbReference type="InterPro" id="IPR050312">
    <property type="entry name" value="IolE/XylAMocC-like"/>
</dbReference>
<dbReference type="GO" id="GO:0046279">
    <property type="term" value="P:3,4-dihydroxybenzoate biosynthetic process"/>
    <property type="evidence" value="ECO:0007669"/>
    <property type="project" value="UniProtKB-UniRule"/>
</dbReference>
<evidence type="ECO:0000259" key="3">
    <source>
        <dbReference type="PROSITE" id="PS51819"/>
    </source>
</evidence>
<feature type="domain" description="VOC" evidence="3">
    <location>
        <begin position="434"/>
        <end position="583"/>
    </location>
</feature>
<reference evidence="4 5" key="1">
    <citation type="submission" date="2013-08" db="EMBL/GenBank/DDBJ databases">
        <title>The genome sequence of Skermanella stibiiresistens.</title>
        <authorList>
            <person name="Zhu W."/>
            <person name="Wang G."/>
        </authorList>
    </citation>
    <scope>NUCLEOTIDE SEQUENCE [LARGE SCALE GENOMIC DNA]</scope>
    <source>
        <strain evidence="4 5">SB22</strain>
    </source>
</reference>
<dbReference type="PATRIC" id="fig|1385369.3.peg.6528"/>
<dbReference type="InterPro" id="IPR041736">
    <property type="entry name" value="4OHPhenylPyrv_dOase_N"/>
</dbReference>
<comment type="caution">
    <text evidence="4">The sequence shown here is derived from an EMBL/GenBank/DDBJ whole genome shotgun (WGS) entry which is preliminary data.</text>
</comment>
<dbReference type="SUPFAM" id="SSF54593">
    <property type="entry name" value="Glyoxalase/Bleomycin resistance protein/Dihydroxybiphenyl dioxygenase"/>
    <property type="match status" value="1"/>
</dbReference>
<dbReference type="UniPathway" id="UPA00088"/>
<dbReference type="OrthoDB" id="9780241at2"/>
<evidence type="ECO:0000256" key="2">
    <source>
        <dbReference type="HAMAP-Rule" id="MF_02238"/>
    </source>
</evidence>
<dbReference type="InterPro" id="IPR004360">
    <property type="entry name" value="Glyas_Fos-R_dOase_dom"/>
</dbReference>
<sequence length="628" mass="69249">MSVASRPLPKSIATVSLSGTLPEKLEAAAAVGFDGVEIFENDLLTFDGSPHDVRRISEELGLAITIFQPFRDFEAMPDTIRSRNLDRAERKFDIMEALGTDLVLVCSNTQPAAIDDDARAAADLFEMAERAARRGLRVGYEALAWGRNVSRWAHAWNIVQRADHPALGLIVDSFHTLALDDDPSGIARVPAEKLFFVQLADAPLLKMDPLSWSRHYRNFPGQGELPVTNFLKAVLESGYEGPLSLEIFNDDFRAAPARQTARDGLRSLILAEAEAGRGPGLPSPVSFDGFEFLEFAVDEQAKSELGGFLKTLGFRHAGDHKSKAVELYRQGSVNLVLNAEPDSAASEHFQMHGPSVCAMALRVDDATRAVDRAEALLYGTWRERTGEGERKIPSVRAPDGTLVYLVEPGSSGHTIWQDDFNLLPPSGQDGELKSIDHVAQALPEGRMDAFVLFYRAVFGFVLERLWELPDPYGLIRSRAIVSPDRSVRLPLNFSESRKTATGRFVSATAGAGVHHIAFATDEVERSVTALTAAGAPMMPVPANYYDDLDARLGMDDTTLAELRRFGLLFDRDEQGDFTHAYTDSFAERFFFEVVQRRGYQQFGAVNAGVRMAMQAKLRDHSAIEDLMN</sequence>
<comment type="similarity">
    <text evidence="2">Belongs to the bacterial two-domain DSD family.</text>
</comment>
<dbReference type="InterPro" id="IPR036237">
    <property type="entry name" value="Xyl_isomerase-like_sf"/>
</dbReference>
<comment type="pathway">
    <text evidence="2">Aromatic compound metabolism; 3,4-dihydroxybenzoate biosynthesis.</text>
</comment>
<dbReference type="InterPro" id="IPR029068">
    <property type="entry name" value="Glyas_Bleomycin-R_OHBP_Dase"/>
</dbReference>
<feature type="binding site" evidence="2">
    <location>
        <position position="198"/>
    </location>
    <ligand>
        <name>a divalent metal cation</name>
        <dbReference type="ChEBI" id="CHEBI:60240"/>
        <note>catalytic</note>
    </ligand>
</feature>
<keyword evidence="5" id="KW-1185">Reference proteome</keyword>
<feature type="domain" description="VOC" evidence="3">
    <location>
        <begin position="289"/>
        <end position="408"/>
    </location>
</feature>
<feature type="binding site" evidence="2">
    <location>
        <position position="141"/>
    </location>
    <ligand>
        <name>a divalent metal cation</name>
        <dbReference type="ChEBI" id="CHEBI:60240"/>
        <note>catalytic</note>
    </ligand>
</feature>
<dbReference type="CDD" id="cd08342">
    <property type="entry name" value="HPPD_N_like"/>
    <property type="match status" value="1"/>
</dbReference>
<dbReference type="Gene3D" id="3.10.180.10">
    <property type="entry name" value="2,3-Dihydroxybiphenyl 1,2-Dioxygenase, domain 1"/>
    <property type="match status" value="2"/>
</dbReference>